<evidence type="ECO:0000313" key="1">
    <source>
        <dbReference type="EMBL" id="PJJ84601.1"/>
    </source>
</evidence>
<dbReference type="PROSITE" id="PS51257">
    <property type="entry name" value="PROKAR_LIPOPROTEIN"/>
    <property type="match status" value="1"/>
</dbReference>
<keyword evidence="2" id="KW-1185">Reference proteome</keyword>
<dbReference type="Proteomes" id="UP000242687">
    <property type="component" value="Unassembled WGS sequence"/>
</dbReference>
<evidence type="ECO:0008006" key="3">
    <source>
        <dbReference type="Google" id="ProtNLM"/>
    </source>
</evidence>
<reference evidence="1 2" key="1">
    <citation type="submission" date="2017-11" db="EMBL/GenBank/DDBJ databases">
        <title>Genomic Encyclopedia of Archaeal and Bacterial Type Strains, Phase II (KMG-II): From Individual Species to Whole Genera.</title>
        <authorList>
            <person name="Goeker M."/>
        </authorList>
    </citation>
    <scope>NUCLEOTIDE SEQUENCE [LARGE SCALE GENOMIC DNA]</scope>
    <source>
        <strain evidence="1 2">DSM 28175</strain>
    </source>
</reference>
<sequence length="58" mass="6932">MKKSIINLIAVTGLIITVSSSGCMVHRHVRHNHSYSNDRYHKNYDENRGLRYEHPRYY</sequence>
<dbReference type="AlphaFoldDB" id="A0A2H9VUW6"/>
<name>A0A2H9VUW6_9SPHI</name>
<proteinExistence type="predicted"/>
<comment type="caution">
    <text evidence="1">The sequence shown here is derived from an EMBL/GenBank/DDBJ whole genome shotgun (WGS) entry which is preliminary data.</text>
</comment>
<dbReference type="RefSeq" id="WP_157799100.1">
    <property type="nucleotide sequence ID" value="NZ_PGFJ01000001.1"/>
</dbReference>
<protein>
    <recommendedName>
        <fullName evidence="3">Lipoprotein</fullName>
    </recommendedName>
</protein>
<organism evidence="1 2">
    <name type="scientific">Mucilaginibacter auburnensis</name>
    <dbReference type="NCBI Taxonomy" id="1457233"/>
    <lineage>
        <taxon>Bacteria</taxon>
        <taxon>Pseudomonadati</taxon>
        <taxon>Bacteroidota</taxon>
        <taxon>Sphingobacteriia</taxon>
        <taxon>Sphingobacteriales</taxon>
        <taxon>Sphingobacteriaceae</taxon>
        <taxon>Mucilaginibacter</taxon>
    </lineage>
</organism>
<accession>A0A2H9VUW6</accession>
<dbReference type="EMBL" id="PGFJ01000001">
    <property type="protein sequence ID" value="PJJ84601.1"/>
    <property type="molecule type" value="Genomic_DNA"/>
</dbReference>
<evidence type="ECO:0000313" key="2">
    <source>
        <dbReference type="Proteomes" id="UP000242687"/>
    </source>
</evidence>
<gene>
    <name evidence="1" type="ORF">CLV57_1615</name>
</gene>